<evidence type="ECO:0000256" key="1">
    <source>
        <dbReference type="SAM" id="SignalP"/>
    </source>
</evidence>
<dbReference type="PROSITE" id="PS00383">
    <property type="entry name" value="TYR_PHOSPHATASE_1"/>
    <property type="match status" value="1"/>
</dbReference>
<dbReference type="PANTHER" id="PTHR38745:SF2">
    <property type="entry name" value="TYROSINE SPECIFIC PROTEIN PHOSPHATASES DOMAIN-CONTAINING PROTEIN"/>
    <property type="match status" value="1"/>
</dbReference>
<dbReference type="EMBL" id="BRYA01001486">
    <property type="protein sequence ID" value="GMI44556.1"/>
    <property type="molecule type" value="Genomic_DNA"/>
</dbReference>
<keyword evidence="4" id="KW-1185">Reference proteome</keyword>
<feature type="domain" description="Tyrosine specific protein phosphatases" evidence="2">
    <location>
        <begin position="164"/>
        <end position="226"/>
    </location>
</feature>
<dbReference type="InterPro" id="IPR000387">
    <property type="entry name" value="Tyr_Pase_dom"/>
</dbReference>
<organism evidence="3 4">
    <name type="scientific">Triparma columacea</name>
    <dbReference type="NCBI Taxonomy" id="722753"/>
    <lineage>
        <taxon>Eukaryota</taxon>
        <taxon>Sar</taxon>
        <taxon>Stramenopiles</taxon>
        <taxon>Ochrophyta</taxon>
        <taxon>Bolidophyceae</taxon>
        <taxon>Parmales</taxon>
        <taxon>Triparmaceae</taxon>
        <taxon>Triparma</taxon>
    </lineage>
</organism>
<reference evidence="4" key="1">
    <citation type="journal article" date="2023" name="Commun. Biol.">
        <title>Genome analysis of Parmales, the sister group of diatoms, reveals the evolutionary specialization of diatoms from phago-mixotrophs to photoautotrophs.</title>
        <authorList>
            <person name="Ban H."/>
            <person name="Sato S."/>
            <person name="Yoshikawa S."/>
            <person name="Yamada K."/>
            <person name="Nakamura Y."/>
            <person name="Ichinomiya M."/>
            <person name="Sato N."/>
            <person name="Blanc-Mathieu R."/>
            <person name="Endo H."/>
            <person name="Kuwata A."/>
            <person name="Ogata H."/>
        </authorList>
    </citation>
    <scope>NUCLEOTIDE SEQUENCE [LARGE SCALE GENOMIC DNA]</scope>
</reference>
<accession>A0A9W7GGZ2</accession>
<dbReference type="InterPro" id="IPR029021">
    <property type="entry name" value="Prot-tyrosine_phosphatase-like"/>
</dbReference>
<evidence type="ECO:0000313" key="4">
    <source>
        <dbReference type="Proteomes" id="UP001165065"/>
    </source>
</evidence>
<dbReference type="Gene3D" id="3.90.190.10">
    <property type="entry name" value="Protein tyrosine phosphatase superfamily"/>
    <property type="match status" value="1"/>
</dbReference>
<comment type="caution">
    <text evidence="3">The sequence shown here is derived from an EMBL/GenBank/DDBJ whole genome shotgun (WGS) entry which is preliminary data.</text>
</comment>
<name>A0A9W7GGZ2_9STRA</name>
<sequence>MLFGFFLFGVLGRIASATELSDEKFHCVSFNSATNVGVFRSNMPITPDSKASILSPLSYAYDDILRLANDKGVSECNTTAFQDASGNEPLGNEPFILEISLSNSADDKNGLVASRSFWALKENFLRGRLVEMPIGVAGLVPPSRIPKFEWEKVSKGMWAVDQLPSRIDEINSISAEGYASLFSASEDVSRPLIVLVHCNAGCDRTGEMIGSYRLANDPTLTPSEMYALDVAECGRPPNAYSTHALEWFCIYNYYTSSEVGYEVDDCTAFATCEPFGDCQPAQRK</sequence>
<dbReference type="AlphaFoldDB" id="A0A9W7GGZ2"/>
<protein>
    <recommendedName>
        <fullName evidence="2">Tyrosine specific protein phosphatases domain-containing protein</fullName>
    </recommendedName>
</protein>
<dbReference type="InterPro" id="IPR016130">
    <property type="entry name" value="Tyr_Pase_AS"/>
</dbReference>
<dbReference type="PROSITE" id="PS50056">
    <property type="entry name" value="TYR_PHOSPHATASE_2"/>
    <property type="match status" value="1"/>
</dbReference>
<dbReference type="SUPFAM" id="SSF52799">
    <property type="entry name" value="(Phosphotyrosine protein) phosphatases II"/>
    <property type="match status" value="1"/>
</dbReference>
<evidence type="ECO:0000313" key="3">
    <source>
        <dbReference type="EMBL" id="GMI44556.1"/>
    </source>
</evidence>
<gene>
    <name evidence="3" type="ORF">TrCOL_g9345</name>
</gene>
<dbReference type="OrthoDB" id="193277at2759"/>
<evidence type="ECO:0000259" key="2">
    <source>
        <dbReference type="PROSITE" id="PS50056"/>
    </source>
</evidence>
<dbReference type="Proteomes" id="UP001165065">
    <property type="component" value="Unassembled WGS sequence"/>
</dbReference>
<keyword evidence="1" id="KW-0732">Signal</keyword>
<proteinExistence type="predicted"/>
<feature type="chain" id="PRO_5040983406" description="Tyrosine specific protein phosphatases domain-containing protein" evidence="1">
    <location>
        <begin position="18"/>
        <end position="284"/>
    </location>
</feature>
<feature type="signal peptide" evidence="1">
    <location>
        <begin position="1"/>
        <end position="17"/>
    </location>
</feature>
<dbReference type="PANTHER" id="PTHR38745">
    <property type="entry name" value="PHOSPHATASE, PUTATIVE-RELATED"/>
    <property type="match status" value="1"/>
</dbReference>